<dbReference type="AlphaFoldDB" id="A0A840FN19"/>
<gene>
    <name evidence="2" type="ORF">GGD71_004737</name>
</gene>
<evidence type="ECO:0000259" key="1">
    <source>
        <dbReference type="Pfam" id="PF19500"/>
    </source>
</evidence>
<sequence length="471" mass="54219">MQALAKQTVQLAIDCSTGELVSADSLSAMSEADFSALRREAMTARVQRKRRGSIGSDDEDTPKRFTCAICKHPLYLSRHVRGEGNRWFVHDGKSENCPWYEGRRLTPDQAKALVYRGQQEGLEHRAAKAFIAEWLARDPLASNICQEQTTFAEVIKGEWRRPDVKCEYTGKPVVFEIQLSYTFLSEVISRDAFYRREGIYIIWVFARFELHRAAVADEAFFNRRNLFVLDAAAKLVTQERQSLTFSGYRQVPEMSQDSTRDVWTSASVEMADVIFPPDTLRPYFFDYEAYRSAMEAAQHGAWRNGVDAYRDAALRYYDGGYAPRLKALIIEAVEVLSLSPYWDRSFEALRDEAFMGWQGLLPVLLSIQIGRPVGHAKCRSVFQVMESALQHSPHGPDFHGFAIFYLWAYKVCDPTMAADDRDWIRSFAREVKVSVEAGESRYIRLEEYEEAICLLFPELEMLLRWEDFGRR</sequence>
<evidence type="ECO:0000313" key="2">
    <source>
        <dbReference type="EMBL" id="MBB4223946.1"/>
    </source>
</evidence>
<evidence type="ECO:0000313" key="3">
    <source>
        <dbReference type="Proteomes" id="UP000524450"/>
    </source>
</evidence>
<protein>
    <recommendedName>
        <fullName evidence="1">DUF6035 domain-containing protein</fullName>
    </recommendedName>
</protein>
<name>A0A840FN19_9BURK</name>
<accession>A0A840FN19</accession>
<organism evidence="2 3">
    <name type="scientific">Variovorax guangxiensis</name>
    <dbReference type="NCBI Taxonomy" id="1775474"/>
    <lineage>
        <taxon>Bacteria</taxon>
        <taxon>Pseudomonadati</taxon>
        <taxon>Pseudomonadota</taxon>
        <taxon>Betaproteobacteria</taxon>
        <taxon>Burkholderiales</taxon>
        <taxon>Comamonadaceae</taxon>
        <taxon>Variovorax</taxon>
    </lineage>
</organism>
<feature type="domain" description="DUF6035" evidence="1">
    <location>
        <begin position="113"/>
        <end position="287"/>
    </location>
</feature>
<dbReference type="Pfam" id="PF19500">
    <property type="entry name" value="DUF6035"/>
    <property type="match status" value="1"/>
</dbReference>
<dbReference type="InterPro" id="IPR046099">
    <property type="entry name" value="DUF6035"/>
</dbReference>
<comment type="caution">
    <text evidence="2">The sequence shown here is derived from an EMBL/GenBank/DDBJ whole genome shotgun (WGS) entry which is preliminary data.</text>
</comment>
<dbReference type="EMBL" id="JACIFZ010000006">
    <property type="protein sequence ID" value="MBB4223946.1"/>
    <property type="molecule type" value="Genomic_DNA"/>
</dbReference>
<dbReference type="RefSeq" id="WP_184641029.1">
    <property type="nucleotide sequence ID" value="NZ_JACIFZ010000006.1"/>
</dbReference>
<proteinExistence type="predicted"/>
<dbReference type="Proteomes" id="UP000524450">
    <property type="component" value="Unassembled WGS sequence"/>
</dbReference>
<reference evidence="2 3" key="1">
    <citation type="submission" date="2020-08" db="EMBL/GenBank/DDBJ databases">
        <title>Genomic Encyclopedia of Type Strains, Phase IV (KMG-V): Genome sequencing to study the core and pangenomes of soil and plant-associated prokaryotes.</title>
        <authorList>
            <person name="Whitman W."/>
        </authorList>
    </citation>
    <scope>NUCLEOTIDE SEQUENCE [LARGE SCALE GENOMIC DNA]</scope>
    <source>
        <strain evidence="2 3">34/80</strain>
    </source>
</reference>